<evidence type="ECO:0000313" key="2">
    <source>
        <dbReference type="EMBL" id="GAA4798936.1"/>
    </source>
</evidence>
<dbReference type="Proteomes" id="UP001499959">
    <property type="component" value="Unassembled WGS sequence"/>
</dbReference>
<keyword evidence="1" id="KW-1133">Transmembrane helix</keyword>
<keyword evidence="3" id="KW-1185">Reference proteome</keyword>
<keyword evidence="1" id="KW-0812">Transmembrane</keyword>
<organism evidence="2 3">
    <name type="scientific">Lysobacter hankyongensis</name>
    <dbReference type="NCBI Taxonomy" id="1176535"/>
    <lineage>
        <taxon>Bacteria</taxon>
        <taxon>Pseudomonadati</taxon>
        <taxon>Pseudomonadota</taxon>
        <taxon>Gammaproteobacteria</taxon>
        <taxon>Lysobacterales</taxon>
        <taxon>Lysobacteraceae</taxon>
        <taxon>Lysobacter</taxon>
    </lineage>
</organism>
<dbReference type="EMBL" id="BAABJE010000014">
    <property type="protein sequence ID" value="GAA4798936.1"/>
    <property type="molecule type" value="Genomic_DNA"/>
</dbReference>
<comment type="caution">
    <text evidence="2">The sequence shown here is derived from an EMBL/GenBank/DDBJ whole genome shotgun (WGS) entry which is preliminary data.</text>
</comment>
<sequence length="171" mass="18607">MARSPATLAEQERRLRSIGESRMLAGLLPGSLLIAVAAFAGFRHADDQTLEVLCLFVGGCSVLVAFAAWTSATHLRHAAAGTRRGRRMPATLRLREEDDDGAAPHGIVTLHADPRGWDMAFATSPDWTPEAGSHEVEAVMLSDVPWPVLVYCGEGLLWPRQTPRRVSRSVK</sequence>
<dbReference type="RefSeq" id="WP_345303813.1">
    <property type="nucleotide sequence ID" value="NZ_BAABJE010000014.1"/>
</dbReference>
<evidence type="ECO:0008006" key="4">
    <source>
        <dbReference type="Google" id="ProtNLM"/>
    </source>
</evidence>
<protein>
    <recommendedName>
        <fullName evidence="4">DUF58 domain-containing protein</fullName>
    </recommendedName>
</protein>
<feature type="transmembrane region" description="Helical" evidence="1">
    <location>
        <begin position="23"/>
        <end position="42"/>
    </location>
</feature>
<proteinExistence type="predicted"/>
<feature type="transmembrane region" description="Helical" evidence="1">
    <location>
        <begin position="48"/>
        <end position="69"/>
    </location>
</feature>
<evidence type="ECO:0000313" key="3">
    <source>
        <dbReference type="Proteomes" id="UP001499959"/>
    </source>
</evidence>
<reference evidence="3" key="1">
    <citation type="journal article" date="2019" name="Int. J. Syst. Evol. Microbiol.">
        <title>The Global Catalogue of Microorganisms (GCM) 10K type strain sequencing project: providing services to taxonomists for standard genome sequencing and annotation.</title>
        <authorList>
            <consortium name="The Broad Institute Genomics Platform"/>
            <consortium name="The Broad Institute Genome Sequencing Center for Infectious Disease"/>
            <person name="Wu L."/>
            <person name="Ma J."/>
        </authorList>
    </citation>
    <scope>NUCLEOTIDE SEQUENCE [LARGE SCALE GENOMIC DNA]</scope>
    <source>
        <strain evidence="3">JCM 18204</strain>
    </source>
</reference>
<evidence type="ECO:0000256" key="1">
    <source>
        <dbReference type="SAM" id="Phobius"/>
    </source>
</evidence>
<accession>A0ABP9BQB5</accession>
<name>A0ABP9BQB5_9GAMM</name>
<keyword evidence="1" id="KW-0472">Membrane</keyword>
<gene>
    <name evidence="2" type="ORF">GCM10023307_26460</name>
</gene>